<proteinExistence type="predicted"/>
<evidence type="ECO:0000313" key="5">
    <source>
        <dbReference type="EMBL" id="AET67139.1"/>
    </source>
</evidence>
<dbReference type="HOGENOM" id="CLU_017584_5_2_9"/>
<evidence type="ECO:0000256" key="2">
    <source>
        <dbReference type="ARBA" id="ARBA00023125"/>
    </source>
</evidence>
<dbReference type="SUPFAM" id="SSF48008">
    <property type="entry name" value="GntR ligand-binding domain-like"/>
    <property type="match status" value="1"/>
</dbReference>
<dbReference type="PANTHER" id="PTHR43537">
    <property type="entry name" value="TRANSCRIPTIONAL REGULATOR, GNTR FAMILY"/>
    <property type="match status" value="1"/>
</dbReference>
<reference evidence="5 6" key="2">
    <citation type="journal article" date="2012" name="J. Bacteriol.">
        <title>Complete genome sequences of Desulfosporosinus orientis DSM765T, Desulfosporosinus youngiae DSM17734T, Desulfosporosinus meridiei DSM13257T, and Desulfosporosinus acidiphilus DSM22704T.</title>
        <authorList>
            <person name="Pester M."/>
            <person name="Brambilla E."/>
            <person name="Alazard D."/>
            <person name="Rattei T."/>
            <person name="Weinmaier T."/>
            <person name="Han J."/>
            <person name="Lucas S."/>
            <person name="Lapidus A."/>
            <person name="Cheng J.F."/>
            <person name="Goodwin L."/>
            <person name="Pitluck S."/>
            <person name="Peters L."/>
            <person name="Ovchinnikova G."/>
            <person name="Teshima H."/>
            <person name="Detter J.C."/>
            <person name="Han C.S."/>
            <person name="Tapia R."/>
            <person name="Land M.L."/>
            <person name="Hauser L."/>
            <person name="Kyrpides N.C."/>
            <person name="Ivanova N.N."/>
            <person name="Pagani I."/>
            <person name="Huntmann M."/>
            <person name="Wei C.L."/>
            <person name="Davenport K.W."/>
            <person name="Daligault H."/>
            <person name="Chain P.S."/>
            <person name="Chen A."/>
            <person name="Mavromatis K."/>
            <person name="Markowitz V."/>
            <person name="Szeto E."/>
            <person name="Mikhailova N."/>
            <person name="Pati A."/>
            <person name="Wagner M."/>
            <person name="Woyke T."/>
            <person name="Ollivier B."/>
            <person name="Klenk H.P."/>
            <person name="Spring S."/>
            <person name="Loy A."/>
        </authorList>
    </citation>
    <scope>NUCLEOTIDE SEQUENCE [LARGE SCALE GENOMIC DNA]</scope>
    <source>
        <strain evidence="6">ATCC 19365 / DSM 765 / NCIMB 8382 / VKM B-1628</strain>
    </source>
</reference>
<evidence type="ECO:0000313" key="6">
    <source>
        <dbReference type="Proteomes" id="UP000006346"/>
    </source>
</evidence>
<dbReference type="InterPro" id="IPR011711">
    <property type="entry name" value="GntR_C"/>
</dbReference>
<dbReference type="GO" id="GO:0003700">
    <property type="term" value="F:DNA-binding transcription factor activity"/>
    <property type="evidence" value="ECO:0007669"/>
    <property type="project" value="InterPro"/>
</dbReference>
<dbReference type="InterPro" id="IPR036388">
    <property type="entry name" value="WH-like_DNA-bd_sf"/>
</dbReference>
<feature type="domain" description="HTH gntR-type" evidence="4">
    <location>
        <begin position="5"/>
        <end position="72"/>
    </location>
</feature>
<dbReference type="PROSITE" id="PS50949">
    <property type="entry name" value="HTH_GNTR"/>
    <property type="match status" value="1"/>
</dbReference>
<dbReference type="OrthoDB" id="389878at2"/>
<keyword evidence="1" id="KW-0805">Transcription regulation</keyword>
<dbReference type="SMART" id="SM00895">
    <property type="entry name" value="FCD"/>
    <property type="match status" value="1"/>
</dbReference>
<dbReference type="KEGG" id="dor:Desor_1483"/>
<dbReference type="PANTHER" id="PTHR43537:SF24">
    <property type="entry name" value="GLUCONATE OPERON TRANSCRIPTIONAL REPRESSOR"/>
    <property type="match status" value="1"/>
</dbReference>
<organism evidence="5 6">
    <name type="scientific">Desulfosporosinus orientis (strain ATCC 19365 / DSM 765 / NCIMB 8382 / VKM B-1628 / Singapore I)</name>
    <name type="common">Desulfotomaculum orientis</name>
    <dbReference type="NCBI Taxonomy" id="768706"/>
    <lineage>
        <taxon>Bacteria</taxon>
        <taxon>Bacillati</taxon>
        <taxon>Bacillota</taxon>
        <taxon>Clostridia</taxon>
        <taxon>Eubacteriales</taxon>
        <taxon>Desulfitobacteriaceae</taxon>
        <taxon>Desulfosporosinus</taxon>
    </lineage>
</organism>
<dbReference type="Proteomes" id="UP000006346">
    <property type="component" value="Chromosome"/>
</dbReference>
<reference evidence="6" key="1">
    <citation type="submission" date="2011-11" db="EMBL/GenBank/DDBJ databases">
        <title>Complete sequence of Desulfosporosinus orientis DSM 765.</title>
        <authorList>
            <person name="Lucas S."/>
            <person name="Han J."/>
            <person name="Lapidus A."/>
            <person name="Cheng J.-F."/>
            <person name="Goodwin L."/>
            <person name="Pitluck S."/>
            <person name="Peters L."/>
            <person name="Ovchinnikova G."/>
            <person name="Teshima H."/>
            <person name="Detter J.C."/>
            <person name="Han C."/>
            <person name="Tapia R."/>
            <person name="Land M."/>
            <person name="Hauser L."/>
            <person name="Kyrpides N."/>
            <person name="Ivanova N."/>
            <person name="Pagani I."/>
            <person name="Pester M."/>
            <person name="Spring S."/>
            <person name="Ollivier B."/>
            <person name="Rattei T."/>
            <person name="Klenk H.-P."/>
            <person name="Wagner M."/>
            <person name="Loy A."/>
            <person name="Woyke T."/>
        </authorList>
    </citation>
    <scope>NUCLEOTIDE SEQUENCE [LARGE SCALE GENOMIC DNA]</scope>
    <source>
        <strain evidence="6">ATCC 19365 / DSM 765 / NCIMB 8382 / VKM B-1628</strain>
    </source>
</reference>
<dbReference type="STRING" id="768706.Desor_1483"/>
<dbReference type="Gene3D" id="1.10.10.10">
    <property type="entry name" value="Winged helix-like DNA-binding domain superfamily/Winged helix DNA-binding domain"/>
    <property type="match status" value="1"/>
</dbReference>
<dbReference type="InterPro" id="IPR000524">
    <property type="entry name" value="Tscrpt_reg_HTH_GntR"/>
</dbReference>
<sequence>MFNTTSLREQVYNYLCHEIKKGNLRPGSFIHLDVLSKKLQISKTPLKEAILKLECEGFVEILPRRGIVVKKLTNQEIKDLYEIIGSLESSVILSVFDQITNDDIQQMKAYNQELLAALDEEEFDKYYQLNLDFHECFLKLSPNMTLRRYISPAKQRLYDFTKRQYVKEWELISLEEHSKFIRCIENGDREDAARVIKEEHWGWTIHEAHAVLYYELDRPVDEPANG</sequence>
<dbReference type="InterPro" id="IPR036390">
    <property type="entry name" value="WH_DNA-bd_sf"/>
</dbReference>
<dbReference type="SMART" id="SM00345">
    <property type="entry name" value="HTH_GNTR"/>
    <property type="match status" value="1"/>
</dbReference>
<dbReference type="InterPro" id="IPR008920">
    <property type="entry name" value="TF_FadR/GntR_C"/>
</dbReference>
<keyword evidence="2" id="KW-0238">DNA-binding</keyword>
<dbReference type="GO" id="GO:0003677">
    <property type="term" value="F:DNA binding"/>
    <property type="evidence" value="ECO:0007669"/>
    <property type="project" value="UniProtKB-KW"/>
</dbReference>
<dbReference type="SUPFAM" id="SSF46785">
    <property type="entry name" value="Winged helix' DNA-binding domain"/>
    <property type="match status" value="1"/>
</dbReference>
<dbReference type="AlphaFoldDB" id="G7WAS8"/>
<dbReference type="EMBL" id="CP003108">
    <property type="protein sequence ID" value="AET67139.1"/>
    <property type="molecule type" value="Genomic_DNA"/>
</dbReference>
<keyword evidence="6" id="KW-1185">Reference proteome</keyword>
<accession>G7WAS8</accession>
<protein>
    <submittedName>
        <fullName evidence="5">Transcriptional regulator</fullName>
    </submittedName>
</protein>
<dbReference type="Pfam" id="PF00392">
    <property type="entry name" value="GntR"/>
    <property type="match status" value="1"/>
</dbReference>
<evidence type="ECO:0000256" key="3">
    <source>
        <dbReference type="ARBA" id="ARBA00023163"/>
    </source>
</evidence>
<dbReference type="RefSeq" id="WP_014183958.1">
    <property type="nucleotide sequence ID" value="NC_016584.1"/>
</dbReference>
<evidence type="ECO:0000256" key="1">
    <source>
        <dbReference type="ARBA" id="ARBA00023015"/>
    </source>
</evidence>
<gene>
    <name evidence="5" type="ordered locus">Desor_1483</name>
</gene>
<dbReference type="PATRIC" id="fig|768706.3.peg.1471"/>
<dbReference type="Gene3D" id="1.20.120.530">
    <property type="entry name" value="GntR ligand-binding domain-like"/>
    <property type="match status" value="1"/>
</dbReference>
<evidence type="ECO:0000259" key="4">
    <source>
        <dbReference type="PROSITE" id="PS50949"/>
    </source>
</evidence>
<name>G7WAS8_DESOD</name>
<dbReference type="Pfam" id="PF07729">
    <property type="entry name" value="FCD"/>
    <property type="match status" value="1"/>
</dbReference>
<keyword evidence="3" id="KW-0804">Transcription</keyword>
<dbReference type="CDD" id="cd07377">
    <property type="entry name" value="WHTH_GntR"/>
    <property type="match status" value="1"/>
</dbReference>
<dbReference type="eggNOG" id="COG1802">
    <property type="taxonomic scope" value="Bacteria"/>
</dbReference>